<protein>
    <submittedName>
        <fullName evidence="1">Uncharacterized protein</fullName>
    </submittedName>
</protein>
<gene>
    <name evidence="1" type="ORF">B0H17DRAFT_1303832</name>
</gene>
<organism evidence="1 2">
    <name type="scientific">Mycena rosella</name>
    <name type="common">Pink bonnet</name>
    <name type="synonym">Agaricus rosellus</name>
    <dbReference type="NCBI Taxonomy" id="1033263"/>
    <lineage>
        <taxon>Eukaryota</taxon>
        <taxon>Fungi</taxon>
        <taxon>Dikarya</taxon>
        <taxon>Basidiomycota</taxon>
        <taxon>Agaricomycotina</taxon>
        <taxon>Agaricomycetes</taxon>
        <taxon>Agaricomycetidae</taxon>
        <taxon>Agaricales</taxon>
        <taxon>Marasmiineae</taxon>
        <taxon>Mycenaceae</taxon>
        <taxon>Mycena</taxon>
    </lineage>
</organism>
<reference evidence="1" key="1">
    <citation type="submission" date="2023-03" db="EMBL/GenBank/DDBJ databases">
        <title>Massive genome expansion in bonnet fungi (Mycena s.s.) driven by repeated elements and novel gene families across ecological guilds.</title>
        <authorList>
            <consortium name="Lawrence Berkeley National Laboratory"/>
            <person name="Harder C.B."/>
            <person name="Miyauchi S."/>
            <person name="Viragh M."/>
            <person name="Kuo A."/>
            <person name="Thoen E."/>
            <person name="Andreopoulos B."/>
            <person name="Lu D."/>
            <person name="Skrede I."/>
            <person name="Drula E."/>
            <person name="Henrissat B."/>
            <person name="Morin E."/>
            <person name="Kohler A."/>
            <person name="Barry K."/>
            <person name="LaButti K."/>
            <person name="Morin E."/>
            <person name="Salamov A."/>
            <person name="Lipzen A."/>
            <person name="Mereny Z."/>
            <person name="Hegedus B."/>
            <person name="Baldrian P."/>
            <person name="Stursova M."/>
            <person name="Weitz H."/>
            <person name="Taylor A."/>
            <person name="Grigoriev I.V."/>
            <person name="Nagy L.G."/>
            <person name="Martin F."/>
            <person name="Kauserud H."/>
        </authorList>
    </citation>
    <scope>NUCLEOTIDE SEQUENCE</scope>
    <source>
        <strain evidence="1">CBHHK067</strain>
    </source>
</reference>
<evidence type="ECO:0000313" key="2">
    <source>
        <dbReference type="Proteomes" id="UP001221757"/>
    </source>
</evidence>
<dbReference type="AlphaFoldDB" id="A0AAD7GBF8"/>
<dbReference type="EMBL" id="JARKIE010000095">
    <property type="protein sequence ID" value="KAJ7686515.1"/>
    <property type="molecule type" value="Genomic_DNA"/>
</dbReference>
<comment type="caution">
    <text evidence="1">The sequence shown here is derived from an EMBL/GenBank/DDBJ whole genome shotgun (WGS) entry which is preliminary data.</text>
</comment>
<accession>A0AAD7GBF8</accession>
<keyword evidence="2" id="KW-1185">Reference proteome</keyword>
<dbReference type="Proteomes" id="UP001221757">
    <property type="component" value="Unassembled WGS sequence"/>
</dbReference>
<proteinExistence type="predicted"/>
<sequence length="192" mass="21565">MLPASFGWVANMISKTCNIAVERLTFENPTTLAKYDALWEEPLGGRENHYRTTRIVYHPSIYINKLTLARENDLLAVLPCAYLRASRQSLNVILTGIVREDGSMATLSSTDQRICLPGRENLLQIQWKLGNTLGWLPLWDLAENGCQDYQKCTAFRNRALAQYLMAPGHLALTSSSKLENALCISCACMPRN</sequence>
<name>A0AAD7GBF8_MYCRO</name>
<evidence type="ECO:0000313" key="1">
    <source>
        <dbReference type="EMBL" id="KAJ7686515.1"/>
    </source>
</evidence>